<dbReference type="EMBL" id="BK016062">
    <property type="protein sequence ID" value="DAF92046.1"/>
    <property type="molecule type" value="Genomic_DNA"/>
</dbReference>
<reference evidence="1" key="1">
    <citation type="journal article" date="2021" name="Proc. Natl. Acad. Sci. U.S.A.">
        <title>A Catalog of Tens of Thousands of Viruses from Human Metagenomes Reveals Hidden Associations with Chronic Diseases.</title>
        <authorList>
            <person name="Tisza M.J."/>
            <person name="Buck C.B."/>
        </authorList>
    </citation>
    <scope>NUCLEOTIDE SEQUENCE</scope>
    <source>
        <strain evidence="1">CtZkC8</strain>
    </source>
</reference>
<protein>
    <submittedName>
        <fullName evidence="1">Uncharacterized protein</fullName>
    </submittedName>
</protein>
<sequence length="29" mass="3486">MTRMLHLEPMLLVLPMQLLEQDLNLMYQA</sequence>
<name>A0A8S5UCE8_9CAUD</name>
<accession>A0A8S5UCE8</accession>
<proteinExistence type="predicted"/>
<organism evidence="1">
    <name type="scientific">Podoviridae sp. ctZkC8</name>
    <dbReference type="NCBI Taxonomy" id="2825259"/>
    <lineage>
        <taxon>Viruses</taxon>
        <taxon>Duplodnaviria</taxon>
        <taxon>Heunggongvirae</taxon>
        <taxon>Uroviricota</taxon>
        <taxon>Caudoviricetes</taxon>
    </lineage>
</organism>
<evidence type="ECO:0000313" key="1">
    <source>
        <dbReference type="EMBL" id="DAF92046.1"/>
    </source>
</evidence>